<dbReference type="AlphaFoldDB" id="A0A1I7AU40"/>
<evidence type="ECO:0000313" key="2">
    <source>
        <dbReference type="Proteomes" id="UP000199594"/>
    </source>
</evidence>
<accession>A0A1I7AU40</accession>
<protein>
    <submittedName>
        <fullName evidence="1">Uncharacterized protein</fullName>
    </submittedName>
</protein>
<name>A0A1I7AU40_9GAMM</name>
<dbReference type="EMBL" id="FPAQ01000020">
    <property type="protein sequence ID" value="SFT78453.1"/>
    <property type="molecule type" value="Genomic_DNA"/>
</dbReference>
<organism evidence="1 2">
    <name type="scientific">Halomonas saccharevitans</name>
    <dbReference type="NCBI Taxonomy" id="416872"/>
    <lineage>
        <taxon>Bacteria</taxon>
        <taxon>Pseudomonadati</taxon>
        <taxon>Pseudomonadota</taxon>
        <taxon>Gammaproteobacteria</taxon>
        <taxon>Oceanospirillales</taxon>
        <taxon>Halomonadaceae</taxon>
        <taxon>Halomonas</taxon>
    </lineage>
</organism>
<sequence>MAITTHWEAERGVIPDVACLAERGRMVAAVAFRYNGSLFRAAEAAVFPLQIQASEPMLETNAIHNLIKDLSERTDVLRGYL</sequence>
<dbReference type="Proteomes" id="UP000199594">
    <property type="component" value="Unassembled WGS sequence"/>
</dbReference>
<proteinExistence type="predicted"/>
<dbReference type="RefSeq" id="WP_089849889.1">
    <property type="nucleotide sequence ID" value="NZ_FPAQ01000020.1"/>
</dbReference>
<gene>
    <name evidence="1" type="ORF">SAMN04487956_12026</name>
</gene>
<reference evidence="1 2" key="1">
    <citation type="submission" date="2016-10" db="EMBL/GenBank/DDBJ databases">
        <authorList>
            <person name="de Groot N.N."/>
        </authorList>
    </citation>
    <scope>NUCLEOTIDE SEQUENCE [LARGE SCALE GENOMIC DNA]</scope>
    <source>
        <strain evidence="1 2">CGMCC 1.6493</strain>
    </source>
</reference>
<evidence type="ECO:0000313" key="1">
    <source>
        <dbReference type="EMBL" id="SFT78453.1"/>
    </source>
</evidence>